<keyword evidence="7" id="KW-0067">ATP-binding</keyword>
<protein>
    <recommendedName>
        <fullName evidence="2">histidine kinase</fullName>
        <ecNumber evidence="2">2.7.13.3</ecNumber>
    </recommendedName>
</protein>
<keyword evidence="9" id="KW-0812">Transmembrane</keyword>
<dbReference type="EMBL" id="JAVRHN010000004">
    <property type="protein sequence ID" value="MDT0686015.1"/>
    <property type="molecule type" value="Genomic_DNA"/>
</dbReference>
<dbReference type="Gene3D" id="1.25.40.10">
    <property type="entry name" value="Tetratricopeptide repeat domain"/>
    <property type="match status" value="3"/>
</dbReference>
<evidence type="ECO:0000259" key="11">
    <source>
        <dbReference type="SMART" id="SM00387"/>
    </source>
</evidence>
<evidence type="ECO:0000256" key="1">
    <source>
        <dbReference type="ARBA" id="ARBA00000085"/>
    </source>
</evidence>
<evidence type="ECO:0000256" key="2">
    <source>
        <dbReference type="ARBA" id="ARBA00012438"/>
    </source>
</evidence>
<name>A0ABU3DQM4_9FLAO</name>
<dbReference type="EC" id="2.7.13.3" evidence="2"/>
<dbReference type="Pfam" id="PF02518">
    <property type="entry name" value="HATPase_c"/>
    <property type="match status" value="1"/>
</dbReference>
<dbReference type="SMART" id="SM00387">
    <property type="entry name" value="HATPase_c"/>
    <property type="match status" value="1"/>
</dbReference>
<feature type="domain" description="Histidine kinase/HSP90-like ATPase" evidence="11">
    <location>
        <begin position="554"/>
        <end position="651"/>
    </location>
</feature>
<proteinExistence type="predicted"/>
<dbReference type="SUPFAM" id="SSF55874">
    <property type="entry name" value="ATPase domain of HSP90 chaperone/DNA topoisomerase II/histidine kinase"/>
    <property type="match status" value="1"/>
</dbReference>
<dbReference type="Proteomes" id="UP001253848">
    <property type="component" value="Unassembled WGS sequence"/>
</dbReference>
<keyword evidence="4" id="KW-0808">Transferase</keyword>
<feature type="repeat" description="TPR" evidence="8">
    <location>
        <begin position="222"/>
        <end position="255"/>
    </location>
</feature>
<dbReference type="SUPFAM" id="SSF48452">
    <property type="entry name" value="TPR-like"/>
    <property type="match status" value="1"/>
</dbReference>
<dbReference type="Pfam" id="PF13181">
    <property type="entry name" value="TPR_8"/>
    <property type="match status" value="1"/>
</dbReference>
<keyword evidence="10" id="KW-0732">Signal</keyword>
<keyword evidence="6 12" id="KW-0418">Kinase</keyword>
<dbReference type="PANTHER" id="PTHR41523">
    <property type="entry name" value="TWO-COMPONENT SYSTEM SENSOR PROTEIN"/>
    <property type="match status" value="1"/>
</dbReference>
<evidence type="ECO:0000256" key="3">
    <source>
        <dbReference type="ARBA" id="ARBA00022553"/>
    </source>
</evidence>
<dbReference type="InterPro" id="IPR036890">
    <property type="entry name" value="HATPase_C_sf"/>
</dbReference>
<dbReference type="PANTHER" id="PTHR41523:SF8">
    <property type="entry name" value="ETHYLENE RESPONSE SENSOR PROTEIN"/>
    <property type="match status" value="1"/>
</dbReference>
<dbReference type="PROSITE" id="PS50005">
    <property type="entry name" value="TPR"/>
    <property type="match status" value="1"/>
</dbReference>
<keyword evidence="9" id="KW-0472">Membrane</keyword>
<accession>A0ABU3DQM4</accession>
<gene>
    <name evidence="12" type="ORF">RM541_06545</name>
</gene>
<evidence type="ECO:0000256" key="9">
    <source>
        <dbReference type="SAM" id="Phobius"/>
    </source>
</evidence>
<keyword evidence="8" id="KW-0802">TPR repeat</keyword>
<dbReference type="InterPro" id="IPR011495">
    <property type="entry name" value="Sig_transdc_His_kin_sub2_dim/P"/>
</dbReference>
<dbReference type="RefSeq" id="WP_311499420.1">
    <property type="nucleotide sequence ID" value="NZ_JAVRHN010000004.1"/>
</dbReference>
<feature type="signal peptide" evidence="10">
    <location>
        <begin position="1"/>
        <end position="23"/>
    </location>
</feature>
<keyword evidence="9" id="KW-1133">Transmembrane helix</keyword>
<evidence type="ECO:0000313" key="13">
    <source>
        <dbReference type="Proteomes" id="UP001253848"/>
    </source>
</evidence>
<dbReference type="Pfam" id="PF07568">
    <property type="entry name" value="HisKA_2"/>
    <property type="match status" value="1"/>
</dbReference>
<sequence>MILKKQIILAFFSLSLASPLTYGQIFNFNKPDPYKKVFVESNNFGISYLQELENALTKIDRDSLKFEVLNDLAYYWHTRNLGTALEFTKKGLELTSKKNNSLWHGRFQITEGSILLRQEKLDLAEAVLKVAKTKVKESDLAFLNTQLGYVYERRGQLGKAADYALESLSLGEKLNDKKAIGLAYSDLSNLLWKQGKFEEGLDYGLKSLSYFEEGNTIDLDYDFTLYVVGNNYLSLQQYDKAMEYYDHSIEIGERYGFYNNLSDVYISLVDLNVFLNQFSEAEAAGKNAIKYAYLLDNAFMLMRSYLAVGELQNQNENYPAAIENIQKSIEVATPNFGDGFFLSKAYRSLGQAYAENEQFEDAFHSINKYDSLNSIVFTAEADQRISQLQTEFNVTQKENTIQLQKTELQQQQTNQNLISLIAGLLFLMLLVLFISFSNNRKKNKLLKIKNKEKEFLLKEIHHRVKNNLEVVSSLLALQTAQIKDPNIISAMKESQNRVYSMSIIHQRLYQNEYLSSIEMKDYFINLGSHILDSFGEEERIKIHYEMPELHLDVDTAVPLGLIVNELLTNSLKYAFPNNKAGEITIDLDIISDHEIQLLVMDNGIGQTEGEPAKGTGFGKNLINLLTRQLDGTMKVIYTPGTQYFFNFKVDGSS</sequence>
<dbReference type="Gene3D" id="3.30.450.20">
    <property type="entry name" value="PAS domain"/>
    <property type="match status" value="1"/>
</dbReference>
<feature type="transmembrane region" description="Helical" evidence="9">
    <location>
        <begin position="417"/>
        <end position="437"/>
    </location>
</feature>
<dbReference type="InterPro" id="IPR019734">
    <property type="entry name" value="TPR_rpt"/>
</dbReference>
<comment type="caution">
    <text evidence="12">The sequence shown here is derived from an EMBL/GenBank/DDBJ whole genome shotgun (WGS) entry which is preliminary data.</text>
</comment>
<feature type="chain" id="PRO_5045764146" description="histidine kinase" evidence="10">
    <location>
        <begin position="24"/>
        <end position="653"/>
    </location>
</feature>
<evidence type="ECO:0000256" key="4">
    <source>
        <dbReference type="ARBA" id="ARBA00022679"/>
    </source>
</evidence>
<dbReference type="SMART" id="SM00028">
    <property type="entry name" value="TPR"/>
    <property type="match status" value="5"/>
</dbReference>
<evidence type="ECO:0000313" key="12">
    <source>
        <dbReference type="EMBL" id="MDT0686015.1"/>
    </source>
</evidence>
<dbReference type="Gene3D" id="3.30.565.10">
    <property type="entry name" value="Histidine kinase-like ATPase, C-terminal domain"/>
    <property type="match status" value="1"/>
</dbReference>
<keyword evidence="3" id="KW-0597">Phosphoprotein</keyword>
<organism evidence="12 13">
    <name type="scientific">Autumnicola psychrophila</name>
    <dbReference type="NCBI Taxonomy" id="3075592"/>
    <lineage>
        <taxon>Bacteria</taxon>
        <taxon>Pseudomonadati</taxon>
        <taxon>Bacteroidota</taxon>
        <taxon>Flavobacteriia</taxon>
        <taxon>Flavobacteriales</taxon>
        <taxon>Flavobacteriaceae</taxon>
        <taxon>Autumnicola</taxon>
    </lineage>
</organism>
<dbReference type="InterPro" id="IPR003594">
    <property type="entry name" value="HATPase_dom"/>
</dbReference>
<keyword evidence="5" id="KW-0547">Nucleotide-binding</keyword>
<dbReference type="InterPro" id="IPR011990">
    <property type="entry name" value="TPR-like_helical_dom_sf"/>
</dbReference>
<reference evidence="12 13" key="1">
    <citation type="submission" date="2023-09" db="EMBL/GenBank/DDBJ databases">
        <authorList>
            <person name="Rey-Velasco X."/>
        </authorList>
    </citation>
    <scope>NUCLEOTIDE SEQUENCE [LARGE SCALE GENOMIC DNA]</scope>
    <source>
        <strain evidence="12 13">F225</strain>
    </source>
</reference>
<evidence type="ECO:0000256" key="7">
    <source>
        <dbReference type="ARBA" id="ARBA00022840"/>
    </source>
</evidence>
<comment type="catalytic activity">
    <reaction evidence="1">
        <text>ATP + protein L-histidine = ADP + protein N-phospho-L-histidine.</text>
        <dbReference type="EC" id="2.7.13.3"/>
    </reaction>
</comment>
<dbReference type="GO" id="GO:0016301">
    <property type="term" value="F:kinase activity"/>
    <property type="evidence" value="ECO:0007669"/>
    <property type="project" value="UniProtKB-KW"/>
</dbReference>
<keyword evidence="13" id="KW-1185">Reference proteome</keyword>
<evidence type="ECO:0000256" key="8">
    <source>
        <dbReference type="PROSITE-ProRule" id="PRU00339"/>
    </source>
</evidence>
<evidence type="ECO:0000256" key="5">
    <source>
        <dbReference type="ARBA" id="ARBA00022741"/>
    </source>
</evidence>
<evidence type="ECO:0000256" key="6">
    <source>
        <dbReference type="ARBA" id="ARBA00022777"/>
    </source>
</evidence>
<evidence type="ECO:0000256" key="10">
    <source>
        <dbReference type="SAM" id="SignalP"/>
    </source>
</evidence>